<organism evidence="1 2">
    <name type="scientific">Fusobacterium equinum</name>
    <dbReference type="NCBI Taxonomy" id="134605"/>
    <lineage>
        <taxon>Bacteria</taxon>
        <taxon>Fusobacteriati</taxon>
        <taxon>Fusobacteriota</taxon>
        <taxon>Fusobacteriia</taxon>
        <taxon>Fusobacteriales</taxon>
        <taxon>Fusobacteriaceae</taxon>
        <taxon>Fusobacterium</taxon>
    </lineage>
</organism>
<dbReference type="EMBL" id="LRPX01000037">
    <property type="protein sequence ID" value="KXA14859.1"/>
    <property type="molecule type" value="Genomic_DNA"/>
</dbReference>
<dbReference type="AlphaFoldDB" id="A0A133NF03"/>
<evidence type="ECO:0000313" key="1">
    <source>
        <dbReference type="EMBL" id="KXA14859.1"/>
    </source>
</evidence>
<keyword evidence="2" id="KW-1185">Reference proteome</keyword>
<reference evidence="2" key="1">
    <citation type="submission" date="2016-01" db="EMBL/GenBank/DDBJ databases">
        <authorList>
            <person name="Mitreva M."/>
            <person name="Pepin K.H."/>
            <person name="Mihindukulasuriya K.A."/>
            <person name="Fulton R."/>
            <person name="Fronick C."/>
            <person name="O'Laughlin M."/>
            <person name="Miner T."/>
            <person name="Herter B."/>
            <person name="Rosa B.A."/>
            <person name="Cordes M."/>
            <person name="Tomlinson C."/>
            <person name="Wollam A."/>
            <person name="Palsikar V.B."/>
            <person name="Mardis E.R."/>
            <person name="Wilson R.K."/>
        </authorList>
    </citation>
    <scope>NUCLEOTIDE SEQUENCE [LARGE SCALE GENOMIC DNA]</scope>
    <source>
        <strain evidence="2">CMW8396</strain>
    </source>
</reference>
<accession>A0A133NF03</accession>
<proteinExistence type="predicted"/>
<evidence type="ECO:0000313" key="2">
    <source>
        <dbReference type="Proteomes" id="UP000070617"/>
    </source>
</evidence>
<dbReference type="Proteomes" id="UP000070617">
    <property type="component" value="Unassembled WGS sequence"/>
</dbReference>
<evidence type="ECO:0008006" key="3">
    <source>
        <dbReference type="Google" id="ProtNLM"/>
    </source>
</evidence>
<dbReference type="STRING" id="134605.HMPREF3206_00879"/>
<dbReference type="PATRIC" id="fig|134605.3.peg.876"/>
<dbReference type="Gene3D" id="2.50.20.10">
    <property type="entry name" value="Lipoprotein localisation LolA/LolB/LppX"/>
    <property type="match status" value="1"/>
</dbReference>
<sequence>MKINKILFACIFLLFSFFAFGKEYKAIEKVKNFSFEVAETNYLGKKQKKILYKVQMSLPNSFKKEILFPALNKGEIYLYTDKTKTVYLPIFDQKKTTSLEKDEVQVLNVIDILVERLSSDKKFKKAYYEKKNVEFVLEENYKVRIVSYLDVDGYVFPKKWLIEEKGQKVLELTLSKVVIDPKLTERDFQIS</sequence>
<protein>
    <recommendedName>
        <fullName evidence="3">Outer membrane lipoprotein carrier protein LolA</fullName>
    </recommendedName>
</protein>
<name>A0A133NF03_9FUSO</name>
<comment type="caution">
    <text evidence="1">The sequence shown here is derived from an EMBL/GenBank/DDBJ whole genome shotgun (WGS) entry which is preliminary data.</text>
</comment>
<dbReference type="RefSeq" id="WP_060793617.1">
    <property type="nucleotide sequence ID" value="NZ_KQ956532.1"/>
</dbReference>
<gene>
    <name evidence="1" type="ORF">HMPREF3206_00879</name>
</gene>